<name>A0A2I0T986_LIMLA</name>
<reference evidence="4" key="1">
    <citation type="submission" date="2017-11" db="EMBL/GenBank/DDBJ databases">
        <authorList>
            <person name="Lima N.C."/>
            <person name="Parody-Merino A.M."/>
            <person name="Battley P.F."/>
            <person name="Fidler A.E."/>
            <person name="Prosdocimi F."/>
        </authorList>
    </citation>
    <scope>NUCLEOTIDE SEQUENCE [LARGE SCALE GENOMIC DNA]</scope>
</reference>
<feature type="region of interest" description="Disordered" evidence="2">
    <location>
        <begin position="78"/>
        <end position="100"/>
    </location>
</feature>
<dbReference type="Gene3D" id="1.50.10.10">
    <property type="match status" value="1"/>
</dbReference>
<evidence type="ECO:0000313" key="3">
    <source>
        <dbReference type="EMBL" id="PKU30350.1"/>
    </source>
</evidence>
<keyword evidence="1" id="KW-0325">Glycoprotein</keyword>
<dbReference type="OrthoDB" id="8118055at2759"/>
<dbReference type="Proteomes" id="UP000233556">
    <property type="component" value="Unassembled WGS sequence"/>
</dbReference>
<dbReference type="PANTHER" id="PTHR45679">
    <property type="entry name" value="ER DEGRADATION-ENHANCING ALPHA-MANNOSIDASE-LIKE PROTEIN 2"/>
    <property type="match status" value="1"/>
</dbReference>
<dbReference type="GO" id="GO:0005975">
    <property type="term" value="P:carbohydrate metabolic process"/>
    <property type="evidence" value="ECO:0007669"/>
    <property type="project" value="InterPro"/>
</dbReference>
<feature type="compositionally biased region" description="Acidic residues" evidence="2">
    <location>
        <begin position="78"/>
        <end position="91"/>
    </location>
</feature>
<proteinExistence type="predicted"/>
<dbReference type="GO" id="GO:0044322">
    <property type="term" value="C:endoplasmic reticulum quality control compartment"/>
    <property type="evidence" value="ECO:0007669"/>
    <property type="project" value="GOC"/>
</dbReference>
<protein>
    <submittedName>
        <fullName evidence="3">Uncharacterized protein</fullName>
    </submittedName>
</protein>
<dbReference type="InterPro" id="IPR044674">
    <property type="entry name" value="EDEM1/2/3"/>
</dbReference>
<accession>A0A2I0T986</accession>
<dbReference type="InterPro" id="IPR012341">
    <property type="entry name" value="6hp_glycosidase-like_sf"/>
</dbReference>
<reference evidence="4" key="2">
    <citation type="submission" date="2017-12" db="EMBL/GenBank/DDBJ databases">
        <title>Genome sequence of the Bar-tailed Godwit (Limosa lapponica baueri).</title>
        <authorList>
            <person name="Lima N.C.B."/>
            <person name="Parody-Merino A.M."/>
            <person name="Battley P.F."/>
            <person name="Fidler A.E."/>
            <person name="Prosdocimi F."/>
        </authorList>
    </citation>
    <scope>NUCLEOTIDE SEQUENCE [LARGE SCALE GENOMIC DNA]</scope>
</reference>
<gene>
    <name evidence="3" type="ORF">llap_19346</name>
</gene>
<dbReference type="PANTHER" id="PTHR45679:SF2">
    <property type="entry name" value="ER DEGRADATION-ENHANCING ALPHA-MANNOSIDASE-LIKE PROTEIN 3"/>
    <property type="match status" value="1"/>
</dbReference>
<evidence type="ECO:0000256" key="1">
    <source>
        <dbReference type="ARBA" id="ARBA00023180"/>
    </source>
</evidence>
<dbReference type="SUPFAM" id="SSF48225">
    <property type="entry name" value="Seven-hairpin glycosidases"/>
    <property type="match status" value="1"/>
</dbReference>
<sequence>MFELQKYEQFIFADYTSVIQVENVYEEILYQTLLEETLKDATQAPILDAENPRTGLLDMPVSLVLEQGEVSAVQVTEDTEAVEGEGNPEDESSSHMEIKSTEVKDIFTEENREDSYAQQNSEENQVLEMFDHAYSNYMEHAYPADELMPLTCRGRVRGQEPSRGDVDDALGKLVFEMVSVSCKYLGIEVQFAAHKTCSFS</sequence>
<dbReference type="EMBL" id="KZ514885">
    <property type="protein sequence ID" value="PKU30350.1"/>
    <property type="molecule type" value="Genomic_DNA"/>
</dbReference>
<evidence type="ECO:0000256" key="2">
    <source>
        <dbReference type="SAM" id="MobiDB-lite"/>
    </source>
</evidence>
<dbReference type="AlphaFoldDB" id="A0A2I0T986"/>
<dbReference type="GO" id="GO:1904380">
    <property type="term" value="P:endoplasmic reticulum mannose trimming"/>
    <property type="evidence" value="ECO:0007669"/>
    <property type="project" value="InterPro"/>
</dbReference>
<organism evidence="3 4">
    <name type="scientific">Limosa lapponica baueri</name>
    <dbReference type="NCBI Taxonomy" id="1758121"/>
    <lineage>
        <taxon>Eukaryota</taxon>
        <taxon>Metazoa</taxon>
        <taxon>Chordata</taxon>
        <taxon>Craniata</taxon>
        <taxon>Vertebrata</taxon>
        <taxon>Euteleostomi</taxon>
        <taxon>Archelosauria</taxon>
        <taxon>Archosauria</taxon>
        <taxon>Dinosauria</taxon>
        <taxon>Saurischia</taxon>
        <taxon>Theropoda</taxon>
        <taxon>Coelurosauria</taxon>
        <taxon>Aves</taxon>
        <taxon>Neognathae</taxon>
        <taxon>Neoaves</taxon>
        <taxon>Charadriiformes</taxon>
        <taxon>Scolopacidae</taxon>
        <taxon>Limosa</taxon>
    </lineage>
</organism>
<dbReference type="GO" id="GO:0004571">
    <property type="term" value="F:mannosyl-oligosaccharide 1,2-alpha-mannosidase activity"/>
    <property type="evidence" value="ECO:0007669"/>
    <property type="project" value="InterPro"/>
</dbReference>
<keyword evidence="4" id="KW-1185">Reference proteome</keyword>
<dbReference type="InterPro" id="IPR036026">
    <property type="entry name" value="Seven-hairpin_glycosidases"/>
</dbReference>
<dbReference type="GO" id="GO:0005509">
    <property type="term" value="F:calcium ion binding"/>
    <property type="evidence" value="ECO:0007669"/>
    <property type="project" value="InterPro"/>
</dbReference>
<evidence type="ECO:0000313" key="4">
    <source>
        <dbReference type="Proteomes" id="UP000233556"/>
    </source>
</evidence>
<dbReference type="GO" id="GO:0016020">
    <property type="term" value="C:membrane"/>
    <property type="evidence" value="ECO:0007669"/>
    <property type="project" value="InterPro"/>
</dbReference>